<evidence type="ECO:0000313" key="1">
    <source>
        <dbReference type="EMBL" id="CAH1055023.1"/>
    </source>
</evidence>
<accession>A0ABN8FHF9</accession>
<keyword evidence="2" id="KW-1185">Reference proteome</keyword>
<reference evidence="1" key="1">
    <citation type="submission" date="2021-12" db="EMBL/GenBank/DDBJ databases">
        <authorList>
            <person name="Criscuolo A."/>
        </authorList>
    </citation>
    <scope>NUCLEOTIDE SEQUENCE</scope>
    <source>
        <strain evidence="1">CIP111894</strain>
    </source>
</reference>
<gene>
    <name evidence="1" type="ORF">PAECIP111894_01173</name>
</gene>
<evidence type="ECO:0008006" key="3">
    <source>
        <dbReference type="Google" id="ProtNLM"/>
    </source>
</evidence>
<proteinExistence type="predicted"/>
<organism evidence="1 2">
    <name type="scientific">Paenibacillus pseudetheri</name>
    <dbReference type="NCBI Taxonomy" id="2897682"/>
    <lineage>
        <taxon>Bacteria</taxon>
        <taxon>Bacillati</taxon>
        <taxon>Bacillota</taxon>
        <taxon>Bacilli</taxon>
        <taxon>Bacillales</taxon>
        <taxon>Paenibacillaceae</taxon>
        <taxon>Paenibacillus</taxon>
    </lineage>
</organism>
<evidence type="ECO:0000313" key="2">
    <source>
        <dbReference type="Proteomes" id="UP000838749"/>
    </source>
</evidence>
<dbReference type="Proteomes" id="UP000838749">
    <property type="component" value="Unassembled WGS sequence"/>
</dbReference>
<dbReference type="RefSeq" id="WP_423803018.1">
    <property type="nucleotide sequence ID" value="NZ_CAKMAB010000005.1"/>
</dbReference>
<protein>
    <recommendedName>
        <fullName evidence="3">Acetyltransferase</fullName>
    </recommendedName>
</protein>
<sequence length="37" mass="4247">MLYADAKNPVSNKVYQSIGFVEAGRIADIKFDLRPYR</sequence>
<dbReference type="EMBL" id="CAKMAB010000005">
    <property type="protein sequence ID" value="CAH1055023.1"/>
    <property type="molecule type" value="Genomic_DNA"/>
</dbReference>
<name>A0ABN8FHF9_9BACL</name>
<comment type="caution">
    <text evidence="1">The sequence shown here is derived from an EMBL/GenBank/DDBJ whole genome shotgun (WGS) entry which is preliminary data.</text>
</comment>